<dbReference type="EMBL" id="OZ034819">
    <property type="protein sequence ID" value="CAL1395505.1"/>
    <property type="molecule type" value="Genomic_DNA"/>
</dbReference>
<evidence type="ECO:0000313" key="2">
    <source>
        <dbReference type="EMBL" id="CAL1395505.1"/>
    </source>
</evidence>
<dbReference type="Proteomes" id="UP001497516">
    <property type="component" value="Chromosome 6"/>
</dbReference>
<dbReference type="InterPro" id="IPR025558">
    <property type="entry name" value="DUF4283"/>
</dbReference>
<feature type="domain" description="DUF4283" evidence="1">
    <location>
        <begin position="54"/>
        <end position="117"/>
    </location>
</feature>
<keyword evidence="3" id="KW-1185">Reference proteome</keyword>
<reference evidence="2 3" key="1">
    <citation type="submission" date="2024-04" db="EMBL/GenBank/DDBJ databases">
        <authorList>
            <person name="Fracassetti M."/>
        </authorList>
    </citation>
    <scope>NUCLEOTIDE SEQUENCE [LARGE SCALE GENOMIC DNA]</scope>
</reference>
<accession>A0AAV2FB66</accession>
<proteinExistence type="predicted"/>
<gene>
    <name evidence="2" type="ORF">LTRI10_LOCUS35934</name>
</gene>
<organism evidence="2 3">
    <name type="scientific">Linum trigynum</name>
    <dbReference type="NCBI Taxonomy" id="586398"/>
    <lineage>
        <taxon>Eukaryota</taxon>
        <taxon>Viridiplantae</taxon>
        <taxon>Streptophyta</taxon>
        <taxon>Embryophyta</taxon>
        <taxon>Tracheophyta</taxon>
        <taxon>Spermatophyta</taxon>
        <taxon>Magnoliopsida</taxon>
        <taxon>eudicotyledons</taxon>
        <taxon>Gunneridae</taxon>
        <taxon>Pentapetalae</taxon>
        <taxon>rosids</taxon>
        <taxon>fabids</taxon>
        <taxon>Malpighiales</taxon>
        <taxon>Linaceae</taxon>
        <taxon>Linum</taxon>
    </lineage>
</organism>
<dbReference type="AlphaFoldDB" id="A0AAV2FB66"/>
<sequence length="117" mass="13113">MAGVTDGASTGAVGYGRSWALLFQVSEENRLGYYKPEIINDSLCIPKLVIEEGAKKWEHSLVGEFLVAPPSLASLRFWANWIWGKQGEVKVSMLEDQMVLFQFPCELTCRWVFEGGP</sequence>
<evidence type="ECO:0000259" key="1">
    <source>
        <dbReference type="Pfam" id="PF14111"/>
    </source>
</evidence>
<name>A0AAV2FB66_9ROSI</name>
<dbReference type="Pfam" id="PF14111">
    <property type="entry name" value="DUF4283"/>
    <property type="match status" value="1"/>
</dbReference>
<evidence type="ECO:0000313" key="3">
    <source>
        <dbReference type="Proteomes" id="UP001497516"/>
    </source>
</evidence>
<protein>
    <recommendedName>
        <fullName evidence="1">DUF4283 domain-containing protein</fullName>
    </recommendedName>
</protein>